<sequence length="404" mass="45730">MTTQEPSLDFAALSIDSNILRGQRYNFDGGILKQLEQFKGSPVQILQPDVIHSEGIKHLASEITDALRAARSNLRTLAKYALFDNIQDFTENSLGPVLSAPALAEAKLNSFYERINARVISSSSVQIQDLMQMYFNAEPPFETASDKKHEFPDAIALLALKAWAVSENKRTVVVSKDKGWHAFAQNLQHLHVVGDLAEALALFQPHTKVARLISLLQAEGMLEHDSHLFASITNAIAIHTTEQTPEIEANAVFNYEYDDFQIVYLSHKFAKPEVGEKPRIRIVLIKDDLVVLSLSALVSTEVMATFSFSQYDSIDKDYVSLGGTIEERPVSYEADVLIHFRGDWKHLDQGLKPSKIEIVGTMQQIHFGDIGPDYSNDRDDDIQLAWEQEQEYQRRRDEDLERWR</sequence>
<evidence type="ECO:0000313" key="3">
    <source>
        <dbReference type="Proteomes" id="UP000326241"/>
    </source>
</evidence>
<evidence type="ECO:0000259" key="1">
    <source>
        <dbReference type="Pfam" id="PF16289"/>
    </source>
</evidence>
<dbReference type="Proteomes" id="UP000326241">
    <property type="component" value="Unassembled WGS sequence"/>
</dbReference>
<evidence type="ECO:0000313" key="2">
    <source>
        <dbReference type="EMBL" id="VVM68656.1"/>
    </source>
</evidence>
<dbReference type="EMBL" id="CABVGZ010000013">
    <property type="protein sequence ID" value="VVM68656.1"/>
    <property type="molecule type" value="Genomic_DNA"/>
</dbReference>
<accession>A0A5E6RKB4</accession>
<dbReference type="InterPro" id="IPR032557">
    <property type="entry name" value="DUF4935"/>
</dbReference>
<proteinExistence type="predicted"/>
<name>A0A5E6RKB4_PSEFL</name>
<dbReference type="AlphaFoldDB" id="A0A5E6RKB4"/>
<reference evidence="2 3" key="1">
    <citation type="submission" date="2019-09" db="EMBL/GenBank/DDBJ databases">
        <authorList>
            <person name="Chandra G."/>
            <person name="Truman W A."/>
        </authorList>
    </citation>
    <scope>NUCLEOTIDE SEQUENCE [LARGE SCALE GENOMIC DNA]</scope>
    <source>
        <strain evidence="2">PS624</strain>
    </source>
</reference>
<protein>
    <recommendedName>
        <fullName evidence="1">DUF4935 domain-containing protein</fullName>
    </recommendedName>
</protein>
<feature type="domain" description="DUF4935" evidence="1">
    <location>
        <begin position="14"/>
        <end position="180"/>
    </location>
</feature>
<dbReference type="Pfam" id="PF16289">
    <property type="entry name" value="PIN_12"/>
    <property type="match status" value="1"/>
</dbReference>
<dbReference type="RefSeq" id="WP_024669024.1">
    <property type="nucleotide sequence ID" value="NZ_CABVGZ010000013.1"/>
</dbReference>
<gene>
    <name evidence="2" type="ORF">PS624_01688</name>
</gene>
<organism evidence="2 3">
    <name type="scientific">Pseudomonas fluorescens</name>
    <dbReference type="NCBI Taxonomy" id="294"/>
    <lineage>
        <taxon>Bacteria</taxon>
        <taxon>Pseudomonadati</taxon>
        <taxon>Pseudomonadota</taxon>
        <taxon>Gammaproteobacteria</taxon>
        <taxon>Pseudomonadales</taxon>
        <taxon>Pseudomonadaceae</taxon>
        <taxon>Pseudomonas</taxon>
    </lineage>
</organism>